<proteinExistence type="predicted"/>
<dbReference type="EMBL" id="AASOHJ010000049">
    <property type="protein sequence ID" value="EFE8676045.1"/>
    <property type="molecule type" value="Genomic_DNA"/>
</dbReference>
<name>A0A8S7N6K5_ECOLX</name>
<reference evidence="1 2" key="1">
    <citation type="submission" date="2019-09" db="EMBL/GenBank/DDBJ databases">
        <authorList>
            <consortium name="NARMS: The National Antimicrobial Resistance Monitoring System"/>
        </authorList>
    </citation>
    <scope>NUCLEOTIDE SEQUENCE [LARGE SCALE GENOMIC DNA]</scope>
    <source>
        <strain evidence="1 2">FSIS11923834</strain>
    </source>
</reference>
<protein>
    <submittedName>
        <fullName evidence="1">Uncharacterized protein</fullName>
    </submittedName>
</protein>
<comment type="caution">
    <text evidence="1">The sequence shown here is derived from an EMBL/GenBank/DDBJ whole genome shotgun (WGS) entry which is preliminary data.</text>
</comment>
<dbReference type="AlphaFoldDB" id="A0A8S7N6K5"/>
<evidence type="ECO:0000313" key="2">
    <source>
        <dbReference type="Proteomes" id="UP000533482"/>
    </source>
</evidence>
<dbReference type="Proteomes" id="UP000533482">
    <property type="component" value="Unassembled WGS sequence"/>
</dbReference>
<evidence type="ECO:0000313" key="1">
    <source>
        <dbReference type="EMBL" id="EFE8676045.1"/>
    </source>
</evidence>
<organism evidence="1 2">
    <name type="scientific">Escherichia coli</name>
    <dbReference type="NCBI Taxonomy" id="562"/>
    <lineage>
        <taxon>Bacteria</taxon>
        <taxon>Pseudomonadati</taxon>
        <taxon>Pseudomonadota</taxon>
        <taxon>Gammaproteobacteria</taxon>
        <taxon>Enterobacterales</taxon>
        <taxon>Enterobacteriaceae</taxon>
        <taxon>Escherichia</taxon>
    </lineage>
</organism>
<sequence length="116" mass="13132">MCQVCVTEMNVSELLMTCRNDLDDVESALCEERVINPAEIWLLAGWHPAYRQHERSTGFCMERGNLSSRCQGSGVKQKNCERLSTNAGHRGRWFRSSVEVSVMGAERREPVVGEDL</sequence>
<gene>
    <name evidence="1" type="ORF">F7N46_23595</name>
</gene>
<accession>A0A8S7N6K5</accession>